<feature type="region of interest" description="Disordered" evidence="1">
    <location>
        <begin position="1"/>
        <end position="34"/>
    </location>
</feature>
<dbReference type="AlphaFoldDB" id="A0AA86VSF6"/>
<accession>A0AA86VSF6</accession>
<dbReference type="Proteomes" id="UP001189624">
    <property type="component" value="Chromosome 8"/>
</dbReference>
<feature type="compositionally biased region" description="Polar residues" evidence="1">
    <location>
        <begin position="23"/>
        <end position="34"/>
    </location>
</feature>
<evidence type="ECO:0000313" key="2">
    <source>
        <dbReference type="EMBL" id="CAJ1972188.1"/>
    </source>
</evidence>
<dbReference type="EMBL" id="OY731405">
    <property type="protein sequence ID" value="CAJ1972188.1"/>
    <property type="molecule type" value="Genomic_DNA"/>
</dbReference>
<gene>
    <name evidence="2" type="ORF">AYBTSS11_LOCUS24237</name>
</gene>
<keyword evidence="3" id="KW-1185">Reference proteome</keyword>
<evidence type="ECO:0000313" key="3">
    <source>
        <dbReference type="Proteomes" id="UP001189624"/>
    </source>
</evidence>
<evidence type="ECO:0000256" key="1">
    <source>
        <dbReference type="SAM" id="MobiDB-lite"/>
    </source>
</evidence>
<organism evidence="2 3">
    <name type="scientific">Sphenostylis stenocarpa</name>
    <dbReference type="NCBI Taxonomy" id="92480"/>
    <lineage>
        <taxon>Eukaryota</taxon>
        <taxon>Viridiplantae</taxon>
        <taxon>Streptophyta</taxon>
        <taxon>Embryophyta</taxon>
        <taxon>Tracheophyta</taxon>
        <taxon>Spermatophyta</taxon>
        <taxon>Magnoliopsida</taxon>
        <taxon>eudicotyledons</taxon>
        <taxon>Gunneridae</taxon>
        <taxon>Pentapetalae</taxon>
        <taxon>rosids</taxon>
        <taxon>fabids</taxon>
        <taxon>Fabales</taxon>
        <taxon>Fabaceae</taxon>
        <taxon>Papilionoideae</taxon>
        <taxon>50 kb inversion clade</taxon>
        <taxon>NPAAA clade</taxon>
        <taxon>indigoferoid/millettioid clade</taxon>
        <taxon>Phaseoleae</taxon>
        <taxon>Sphenostylis</taxon>
    </lineage>
</organism>
<name>A0AA86VSF6_9FABA</name>
<protein>
    <submittedName>
        <fullName evidence="2">Uncharacterized protein</fullName>
    </submittedName>
</protein>
<dbReference type="Gramene" id="rna-AYBTSS11_LOCUS24237">
    <property type="protein sequence ID" value="CAJ1972188.1"/>
    <property type="gene ID" value="gene-AYBTSS11_LOCUS24237"/>
</dbReference>
<proteinExistence type="predicted"/>
<sequence>MEGIASANPSSVSSFNAPVKNAPNGSQAPSSNPAYAQCSVDGLKDCDKLVIDYLQQHSEFRYV</sequence>
<feature type="compositionally biased region" description="Polar residues" evidence="1">
    <location>
        <begin position="7"/>
        <end position="16"/>
    </location>
</feature>
<reference evidence="2" key="1">
    <citation type="submission" date="2023-10" db="EMBL/GenBank/DDBJ databases">
        <authorList>
            <person name="Domelevo Entfellner J.-B."/>
        </authorList>
    </citation>
    <scope>NUCLEOTIDE SEQUENCE</scope>
</reference>